<dbReference type="GO" id="GO:0016020">
    <property type="term" value="C:membrane"/>
    <property type="evidence" value="ECO:0007669"/>
    <property type="project" value="UniProtKB-SubCell"/>
</dbReference>
<gene>
    <name evidence="8" type="primary">ndhF</name>
    <name evidence="8" type="ORF">PLO_908</name>
</gene>
<dbReference type="InterPro" id="IPR003945">
    <property type="entry name" value="NU5C-like"/>
</dbReference>
<keyword evidence="3 5" id="KW-1133">Transmembrane helix</keyword>
<feature type="transmembrane region" description="Helical" evidence="5">
    <location>
        <begin position="261"/>
        <end position="281"/>
    </location>
</feature>
<organism evidence="8">
    <name type="scientific">Paulinella longichromatophora</name>
    <dbReference type="NCBI Taxonomy" id="1708747"/>
    <lineage>
        <taxon>Eukaryota</taxon>
        <taxon>Sar</taxon>
        <taxon>Rhizaria</taxon>
        <taxon>Cercozoa</taxon>
        <taxon>Imbricatea</taxon>
        <taxon>Silicofilosea</taxon>
        <taxon>Euglyphida</taxon>
        <taxon>Paulinellidae</taxon>
        <taxon>Paulinella</taxon>
    </lineage>
</organism>
<feature type="transmembrane region" description="Helical" evidence="5">
    <location>
        <begin position="457"/>
        <end position="479"/>
    </location>
</feature>
<evidence type="ECO:0000256" key="2">
    <source>
        <dbReference type="ARBA" id="ARBA00022692"/>
    </source>
</evidence>
<dbReference type="Pfam" id="PF00662">
    <property type="entry name" value="Proton_antipo_N"/>
    <property type="match status" value="1"/>
</dbReference>
<dbReference type="PRINTS" id="PR01434">
    <property type="entry name" value="NADHDHGNASE5"/>
</dbReference>
<keyword evidence="4 5" id="KW-0472">Membrane</keyword>
<feature type="transmembrane region" description="Helical" evidence="5">
    <location>
        <begin position="127"/>
        <end position="153"/>
    </location>
</feature>
<evidence type="ECO:0000259" key="7">
    <source>
        <dbReference type="Pfam" id="PF00662"/>
    </source>
</evidence>
<evidence type="ECO:0000256" key="5">
    <source>
        <dbReference type="SAM" id="Phobius"/>
    </source>
</evidence>
<sequence length="616" mass="66217">MSLSTVSSLSTQFVWLIPLYGFAGMIVSLPWATGWVKRNAPRPPAYLNLVISLVAFLHGSLALNDVLQTGSHIIRFSWLNGADLQLNIILDVSPSTLAALELVTGLSFLSQLYALGYLDKEWALARFFALAGFFEGAMSGVVLSASLFQSYFLLEMLTLSTYLLVGFWYAQPLVVTAARDAFLTKRVGDILLLMGVVSLSALAGGMEFDNLYAWADGSTLTTLTSTLLGLALIAGPIGKCAQFPMHLWLDEAMEGPNPASILRNSVVVTCGALVLLKLMPILQYSPVTLAVLLAVGTISALGGSLVSIAQVDIKRTLSYSTTAYLGLVFIAIALQQPSLALLTLFAHSVAKALLSMSIGGVIAVSNCQDITELGGLGNRMPATTSAYLLAGAGLTGLVPLGCFWCFGLGVELIGKEAPWFAAIYLITNTLTALNLTRVFRQVFLGNSMAKTRRAIEVNWQMALPMVSLMVIVVLTPWMMAKINILPGIGTFSVGAAISVVISSLAGVIIGAVLPLNKAWSRSIKQPVRWLQDLLAFDFYTDRFYRVTVVNIVSSFSRLAAWFDTSIVNGLVNYIGRFSLDSAEGLRLSISGRSQSYVLTVVITIVFLLASLSWMVS</sequence>
<dbReference type="Pfam" id="PF00361">
    <property type="entry name" value="Proton_antipo_M"/>
    <property type="match status" value="1"/>
</dbReference>
<feature type="transmembrane region" description="Helical" evidence="5">
    <location>
        <begin position="45"/>
        <end position="63"/>
    </location>
</feature>
<feature type="transmembrane region" description="Helical" evidence="5">
    <location>
        <begin position="316"/>
        <end position="334"/>
    </location>
</feature>
<evidence type="ECO:0000256" key="3">
    <source>
        <dbReference type="ARBA" id="ARBA00022989"/>
    </source>
</evidence>
<feature type="domain" description="NADH:quinone oxidoreductase/Mrp antiporter transmembrane" evidence="6">
    <location>
        <begin position="144"/>
        <end position="405"/>
    </location>
</feature>
<feature type="transmembrane region" description="Helical" evidence="5">
    <location>
        <begin position="596"/>
        <end position="615"/>
    </location>
</feature>
<feature type="transmembrane region" description="Helical" evidence="5">
    <location>
        <begin position="419"/>
        <end position="436"/>
    </location>
</feature>
<dbReference type="GO" id="GO:0003954">
    <property type="term" value="F:NADH dehydrogenase activity"/>
    <property type="evidence" value="ECO:0007669"/>
    <property type="project" value="TreeGrafter"/>
</dbReference>
<dbReference type="NCBIfam" id="NF005633">
    <property type="entry name" value="PRK07390.1"/>
    <property type="match status" value="1"/>
</dbReference>
<feature type="transmembrane region" description="Helical" evidence="5">
    <location>
        <begin position="340"/>
        <end position="365"/>
    </location>
</feature>
<feature type="transmembrane region" description="Helical" evidence="5">
    <location>
        <begin position="159"/>
        <end position="178"/>
    </location>
</feature>
<dbReference type="InterPro" id="IPR010217">
    <property type="entry name" value="NU5C2"/>
</dbReference>
<feature type="transmembrane region" description="Helical" evidence="5">
    <location>
        <begin position="491"/>
        <end position="515"/>
    </location>
</feature>
<evidence type="ECO:0000259" key="6">
    <source>
        <dbReference type="Pfam" id="PF00361"/>
    </source>
</evidence>
<name>A0A2H4ZQT7_9EUKA</name>
<feature type="transmembrane region" description="Helical" evidence="5">
    <location>
        <begin position="386"/>
        <end position="413"/>
    </location>
</feature>
<evidence type="ECO:0000313" key="8">
    <source>
        <dbReference type="EMBL" id="AUG32878.1"/>
    </source>
</evidence>
<evidence type="ECO:0000256" key="1">
    <source>
        <dbReference type="ARBA" id="ARBA00004141"/>
    </source>
</evidence>
<protein>
    <submittedName>
        <fullName evidence="8">NADH dehydrogenase subunit L</fullName>
    </submittedName>
</protein>
<dbReference type="EMBL" id="MG264610">
    <property type="protein sequence ID" value="AUG32878.1"/>
    <property type="molecule type" value="Genomic_DNA"/>
</dbReference>
<feature type="transmembrane region" description="Helical" evidence="5">
    <location>
        <begin position="228"/>
        <end position="249"/>
    </location>
</feature>
<dbReference type="GO" id="GO:0042773">
    <property type="term" value="P:ATP synthesis coupled electron transport"/>
    <property type="evidence" value="ECO:0007669"/>
    <property type="project" value="InterPro"/>
</dbReference>
<reference evidence="8" key="1">
    <citation type="submission" date="2017-10" db="EMBL/GenBank/DDBJ databases">
        <title>Paulinella longichromatophora chromatophore genome.</title>
        <authorList>
            <person name="Lhee D."/>
            <person name="Yoon H.S."/>
        </authorList>
    </citation>
    <scope>NUCLEOTIDE SEQUENCE</scope>
</reference>
<feature type="transmembrane region" description="Helical" evidence="5">
    <location>
        <begin position="287"/>
        <end position="309"/>
    </location>
</feature>
<geneLocation type="plastid" evidence="8"/>
<dbReference type="PANTHER" id="PTHR42829:SF2">
    <property type="entry name" value="NADH-UBIQUINONE OXIDOREDUCTASE CHAIN 5"/>
    <property type="match status" value="1"/>
</dbReference>
<dbReference type="NCBIfam" id="TIGR01960">
    <property type="entry name" value="ndhF3_CO2"/>
    <property type="match status" value="1"/>
</dbReference>
<accession>A0A2H4ZQT7</accession>
<dbReference type="InterPro" id="IPR001516">
    <property type="entry name" value="Proton_antipo_N"/>
</dbReference>
<keyword evidence="2 5" id="KW-0812">Transmembrane</keyword>
<evidence type="ECO:0000256" key="4">
    <source>
        <dbReference type="ARBA" id="ARBA00023136"/>
    </source>
</evidence>
<feature type="domain" description="NADH-Ubiquinone oxidoreductase (complex I) chain 5 N-terminal" evidence="7">
    <location>
        <begin position="78"/>
        <end position="128"/>
    </location>
</feature>
<dbReference type="PANTHER" id="PTHR42829">
    <property type="entry name" value="NADH-UBIQUINONE OXIDOREDUCTASE CHAIN 5"/>
    <property type="match status" value="1"/>
</dbReference>
<feature type="transmembrane region" description="Helical" evidence="5">
    <location>
        <begin position="190"/>
        <end position="208"/>
    </location>
</feature>
<dbReference type="InterPro" id="IPR001750">
    <property type="entry name" value="ND/Mrp_TM"/>
</dbReference>
<dbReference type="AlphaFoldDB" id="A0A2H4ZQT7"/>
<comment type="subcellular location">
    <subcellularLocation>
        <location evidence="1">Membrane</location>
        <topology evidence="1">Multi-pass membrane protein</topology>
    </subcellularLocation>
</comment>
<proteinExistence type="predicted"/>
<dbReference type="GO" id="GO:0015990">
    <property type="term" value="P:electron transport coupled proton transport"/>
    <property type="evidence" value="ECO:0007669"/>
    <property type="project" value="TreeGrafter"/>
</dbReference>
<keyword evidence="8" id="KW-0934">Plastid</keyword>
<dbReference type="GO" id="GO:0008137">
    <property type="term" value="F:NADH dehydrogenase (ubiquinone) activity"/>
    <property type="evidence" value="ECO:0007669"/>
    <property type="project" value="InterPro"/>
</dbReference>
<dbReference type="Gene3D" id="1.20.5.2700">
    <property type="match status" value="1"/>
</dbReference>
<feature type="transmembrane region" description="Helical" evidence="5">
    <location>
        <begin position="12"/>
        <end position="33"/>
    </location>
</feature>